<dbReference type="AlphaFoldDB" id="A0A4S4D477"/>
<dbReference type="PANTHER" id="PTHR33982:SF4">
    <property type="entry name" value="TRANSMEMBRANE PROTEIN"/>
    <property type="match status" value="1"/>
</dbReference>
<dbReference type="EMBL" id="SDRB02012646">
    <property type="protein sequence ID" value="THF97112.1"/>
    <property type="molecule type" value="Genomic_DNA"/>
</dbReference>
<accession>A0A4S4D477</accession>
<keyword evidence="2" id="KW-1185">Reference proteome</keyword>
<evidence type="ECO:0000313" key="1">
    <source>
        <dbReference type="EMBL" id="THF97112.1"/>
    </source>
</evidence>
<proteinExistence type="predicted"/>
<name>A0A4S4D477_CAMSN</name>
<reference evidence="1 2" key="1">
    <citation type="journal article" date="2018" name="Proc. Natl. Acad. Sci. U.S.A.">
        <title>Draft genome sequence of Camellia sinensis var. sinensis provides insights into the evolution of the tea genome and tea quality.</title>
        <authorList>
            <person name="Wei C."/>
            <person name="Yang H."/>
            <person name="Wang S."/>
            <person name="Zhao J."/>
            <person name="Liu C."/>
            <person name="Gao L."/>
            <person name="Xia E."/>
            <person name="Lu Y."/>
            <person name="Tai Y."/>
            <person name="She G."/>
            <person name="Sun J."/>
            <person name="Cao H."/>
            <person name="Tong W."/>
            <person name="Gao Q."/>
            <person name="Li Y."/>
            <person name="Deng W."/>
            <person name="Jiang X."/>
            <person name="Wang W."/>
            <person name="Chen Q."/>
            <person name="Zhang S."/>
            <person name="Li H."/>
            <person name="Wu J."/>
            <person name="Wang P."/>
            <person name="Li P."/>
            <person name="Shi C."/>
            <person name="Zheng F."/>
            <person name="Jian J."/>
            <person name="Huang B."/>
            <person name="Shan D."/>
            <person name="Shi M."/>
            <person name="Fang C."/>
            <person name="Yue Y."/>
            <person name="Li F."/>
            <person name="Li D."/>
            <person name="Wei S."/>
            <person name="Han B."/>
            <person name="Jiang C."/>
            <person name="Yin Y."/>
            <person name="Xia T."/>
            <person name="Zhang Z."/>
            <person name="Bennetzen J.L."/>
            <person name="Zhao S."/>
            <person name="Wan X."/>
        </authorList>
    </citation>
    <scope>NUCLEOTIDE SEQUENCE [LARGE SCALE GENOMIC DNA]</scope>
    <source>
        <strain evidence="2">cv. Shuchazao</strain>
        <tissue evidence="1">Leaf</tissue>
    </source>
</reference>
<dbReference type="Proteomes" id="UP000306102">
    <property type="component" value="Unassembled WGS sequence"/>
</dbReference>
<protein>
    <submittedName>
        <fullName evidence="1">Uncharacterized protein</fullName>
    </submittedName>
</protein>
<comment type="caution">
    <text evidence="1">The sequence shown here is derived from an EMBL/GenBank/DDBJ whole genome shotgun (WGS) entry which is preliminary data.</text>
</comment>
<organism evidence="1 2">
    <name type="scientific">Camellia sinensis var. sinensis</name>
    <name type="common">China tea</name>
    <dbReference type="NCBI Taxonomy" id="542762"/>
    <lineage>
        <taxon>Eukaryota</taxon>
        <taxon>Viridiplantae</taxon>
        <taxon>Streptophyta</taxon>
        <taxon>Embryophyta</taxon>
        <taxon>Tracheophyta</taxon>
        <taxon>Spermatophyta</taxon>
        <taxon>Magnoliopsida</taxon>
        <taxon>eudicotyledons</taxon>
        <taxon>Gunneridae</taxon>
        <taxon>Pentapetalae</taxon>
        <taxon>asterids</taxon>
        <taxon>Ericales</taxon>
        <taxon>Theaceae</taxon>
        <taxon>Camellia</taxon>
    </lineage>
</organism>
<gene>
    <name evidence="1" type="ORF">TEA_001923</name>
</gene>
<dbReference type="InterPro" id="IPR038944">
    <property type="entry name" value="OEP7-like"/>
</dbReference>
<evidence type="ECO:0000313" key="2">
    <source>
        <dbReference type="Proteomes" id="UP000306102"/>
    </source>
</evidence>
<sequence length="131" mass="14866">MAKMNAMRSGVVVVGALAFGYLTFQIGFRPFLERAQHSLHNTPHLGDAIDDSDTALRVPDSPPDQFFSNPNKWLIGSHGIIVQLHNYIFCDIFRRLDEARQSHGNTSTSGMMTQTDEERRKLFKELQMKAE</sequence>
<dbReference type="PANTHER" id="PTHR33982">
    <property type="entry name" value="OUTER ENVELOPE MEMBRANE PROTEIN 7-RELATED"/>
    <property type="match status" value="1"/>
</dbReference>